<comment type="caution">
    <text evidence="11">The sequence shown here is derived from an EMBL/GenBank/DDBJ whole genome shotgun (WGS) entry which is preliminary data.</text>
</comment>
<evidence type="ECO:0000256" key="8">
    <source>
        <dbReference type="ARBA" id="ARBA00023235"/>
    </source>
</evidence>
<evidence type="ECO:0000256" key="3">
    <source>
        <dbReference type="ARBA" id="ARBA00012572"/>
    </source>
</evidence>
<dbReference type="RefSeq" id="WP_182167649.1">
    <property type="nucleotide sequence ID" value="NZ_JACFXV010000064.1"/>
</dbReference>
<comment type="pathway">
    <text evidence="2 9">Amino-acid biosynthesis; L-tryptophan biosynthesis; L-tryptophan from chorismate: step 3/5.</text>
</comment>
<dbReference type="Gene3D" id="3.20.20.70">
    <property type="entry name" value="Aldolase class I"/>
    <property type="match status" value="1"/>
</dbReference>
<evidence type="ECO:0000256" key="2">
    <source>
        <dbReference type="ARBA" id="ARBA00004664"/>
    </source>
</evidence>
<feature type="domain" description="N-(5'phosphoribosyl) anthranilate isomerase (PRAI)" evidence="10">
    <location>
        <begin position="6"/>
        <end position="208"/>
    </location>
</feature>
<evidence type="ECO:0000313" key="11">
    <source>
        <dbReference type="EMBL" id="MBA5778892.1"/>
    </source>
</evidence>
<dbReference type="CDD" id="cd00405">
    <property type="entry name" value="PRAI"/>
    <property type="match status" value="1"/>
</dbReference>
<evidence type="ECO:0000256" key="5">
    <source>
        <dbReference type="ARBA" id="ARBA00022605"/>
    </source>
</evidence>
<dbReference type="UniPathway" id="UPA00035">
    <property type="reaction ID" value="UER00042"/>
</dbReference>
<dbReference type="PANTHER" id="PTHR42894:SF1">
    <property type="entry name" value="N-(5'-PHOSPHORIBOSYL)ANTHRANILATE ISOMERASE"/>
    <property type="match status" value="1"/>
</dbReference>
<keyword evidence="12" id="KW-1185">Reference proteome</keyword>
<dbReference type="InterPro" id="IPR044643">
    <property type="entry name" value="TrpF_fam"/>
</dbReference>
<comment type="similarity">
    <text evidence="9">Belongs to the TrpF family.</text>
</comment>
<sequence length="219" mass="23220">MTRPLIKICGLSTPQTLDAALDAGAAMIGLVFFAKSPRNVPLDQAARLADRARGKAEIAALTVDADDGLIADIMREVRPDWLQLHGSETPERCAELKARHGVKVMKALGVSQATDVEKAAGYAGVVDKLLFDAKPPKDAVLPGGNGVAFDWTLLRGLDLGVPVMLSGGLNPQTVAEALRISGVNEVDVSSGVERERGVKDETLIRAFIAEAERAGEETR</sequence>
<organism evidence="11 12">
    <name type="scientific">Stappia albiluteola</name>
    <dbReference type="NCBI Taxonomy" id="2758565"/>
    <lineage>
        <taxon>Bacteria</taxon>
        <taxon>Pseudomonadati</taxon>
        <taxon>Pseudomonadota</taxon>
        <taxon>Alphaproteobacteria</taxon>
        <taxon>Hyphomicrobiales</taxon>
        <taxon>Stappiaceae</taxon>
        <taxon>Stappia</taxon>
    </lineage>
</organism>
<dbReference type="InterPro" id="IPR013785">
    <property type="entry name" value="Aldolase_TIM"/>
</dbReference>
<dbReference type="InterPro" id="IPR011060">
    <property type="entry name" value="RibuloseP-bd_barrel"/>
</dbReference>
<evidence type="ECO:0000313" key="12">
    <source>
        <dbReference type="Proteomes" id="UP000541109"/>
    </source>
</evidence>
<keyword evidence="7 9" id="KW-0057">Aromatic amino acid biosynthesis</keyword>
<dbReference type="Pfam" id="PF00697">
    <property type="entry name" value="PRAI"/>
    <property type="match status" value="1"/>
</dbReference>
<evidence type="ECO:0000256" key="7">
    <source>
        <dbReference type="ARBA" id="ARBA00023141"/>
    </source>
</evidence>
<proteinExistence type="inferred from homology"/>
<keyword evidence="8 9" id="KW-0413">Isomerase</keyword>
<dbReference type="Proteomes" id="UP000541109">
    <property type="component" value="Unassembled WGS sequence"/>
</dbReference>
<gene>
    <name evidence="9" type="primary">trpF</name>
    <name evidence="11" type="ORF">H2509_17330</name>
</gene>
<dbReference type="SUPFAM" id="SSF51366">
    <property type="entry name" value="Ribulose-phoshate binding barrel"/>
    <property type="match status" value="1"/>
</dbReference>
<dbReference type="PANTHER" id="PTHR42894">
    <property type="entry name" value="N-(5'-PHOSPHORIBOSYL)ANTHRANILATE ISOMERASE"/>
    <property type="match status" value="1"/>
</dbReference>
<dbReference type="AlphaFoldDB" id="A0A839AJ00"/>
<keyword evidence="6 9" id="KW-0822">Tryptophan biosynthesis</keyword>
<dbReference type="HAMAP" id="MF_00135">
    <property type="entry name" value="PRAI"/>
    <property type="match status" value="1"/>
</dbReference>
<reference evidence="11 12" key="1">
    <citation type="submission" date="2020-07" db="EMBL/GenBank/DDBJ databases">
        <title>Stappia sp., F7233, whole genome shotgun sequencing project.</title>
        <authorList>
            <person name="Jiang S."/>
            <person name="Liu Z.W."/>
            <person name="Du Z.J."/>
        </authorList>
    </citation>
    <scope>NUCLEOTIDE SEQUENCE [LARGE SCALE GENOMIC DNA]</scope>
    <source>
        <strain evidence="11 12">F7233</strain>
    </source>
</reference>
<dbReference type="InterPro" id="IPR001240">
    <property type="entry name" value="PRAI_dom"/>
</dbReference>
<evidence type="ECO:0000256" key="4">
    <source>
        <dbReference type="ARBA" id="ARBA00022272"/>
    </source>
</evidence>
<dbReference type="NCBIfam" id="NF002295">
    <property type="entry name" value="PRK01222.1-1"/>
    <property type="match status" value="1"/>
</dbReference>
<accession>A0A839AJ00</accession>
<evidence type="ECO:0000256" key="9">
    <source>
        <dbReference type="HAMAP-Rule" id="MF_00135"/>
    </source>
</evidence>
<dbReference type="GO" id="GO:0000162">
    <property type="term" value="P:L-tryptophan biosynthetic process"/>
    <property type="evidence" value="ECO:0007669"/>
    <property type="project" value="UniProtKB-UniRule"/>
</dbReference>
<name>A0A839AJ00_9HYPH</name>
<comment type="catalytic activity">
    <reaction evidence="1 9">
        <text>N-(5-phospho-beta-D-ribosyl)anthranilate = 1-(2-carboxyphenylamino)-1-deoxy-D-ribulose 5-phosphate</text>
        <dbReference type="Rhea" id="RHEA:21540"/>
        <dbReference type="ChEBI" id="CHEBI:18277"/>
        <dbReference type="ChEBI" id="CHEBI:58613"/>
        <dbReference type="EC" id="5.3.1.24"/>
    </reaction>
</comment>
<keyword evidence="5 9" id="KW-0028">Amino-acid biosynthesis</keyword>
<evidence type="ECO:0000259" key="10">
    <source>
        <dbReference type="Pfam" id="PF00697"/>
    </source>
</evidence>
<dbReference type="GO" id="GO:0004640">
    <property type="term" value="F:phosphoribosylanthranilate isomerase activity"/>
    <property type="evidence" value="ECO:0007669"/>
    <property type="project" value="UniProtKB-UniRule"/>
</dbReference>
<evidence type="ECO:0000256" key="1">
    <source>
        <dbReference type="ARBA" id="ARBA00001164"/>
    </source>
</evidence>
<dbReference type="EC" id="5.3.1.24" evidence="3 9"/>
<dbReference type="EMBL" id="JACFXV010000064">
    <property type="protein sequence ID" value="MBA5778892.1"/>
    <property type="molecule type" value="Genomic_DNA"/>
</dbReference>
<evidence type="ECO:0000256" key="6">
    <source>
        <dbReference type="ARBA" id="ARBA00022822"/>
    </source>
</evidence>
<protein>
    <recommendedName>
        <fullName evidence="4 9">N-(5'-phosphoribosyl)anthranilate isomerase</fullName>
        <shortName evidence="9">PRAI</shortName>
        <ecNumber evidence="3 9">5.3.1.24</ecNumber>
    </recommendedName>
</protein>